<keyword evidence="2" id="KW-1185">Reference proteome</keyword>
<reference evidence="1" key="1">
    <citation type="submission" date="2021-06" db="EMBL/GenBank/DDBJ databases">
        <authorList>
            <person name="Kallberg Y."/>
            <person name="Tangrot J."/>
            <person name="Rosling A."/>
        </authorList>
    </citation>
    <scope>NUCLEOTIDE SEQUENCE</scope>
    <source>
        <strain evidence="1">CL356</strain>
    </source>
</reference>
<comment type="caution">
    <text evidence="1">The sequence shown here is derived from an EMBL/GenBank/DDBJ whole genome shotgun (WGS) entry which is preliminary data.</text>
</comment>
<dbReference type="Proteomes" id="UP000789525">
    <property type="component" value="Unassembled WGS sequence"/>
</dbReference>
<proteinExistence type="predicted"/>
<evidence type="ECO:0000313" key="2">
    <source>
        <dbReference type="Proteomes" id="UP000789525"/>
    </source>
</evidence>
<accession>A0ACA9PFA2</accession>
<gene>
    <name evidence="1" type="ORF">ACOLOM_LOCUS10446</name>
</gene>
<feature type="non-terminal residue" evidence="1">
    <location>
        <position position="1"/>
    </location>
</feature>
<protein>
    <submittedName>
        <fullName evidence="1">9494_t:CDS:1</fullName>
    </submittedName>
</protein>
<dbReference type="EMBL" id="CAJVPT010033702">
    <property type="protein sequence ID" value="CAG8705726.1"/>
    <property type="molecule type" value="Genomic_DNA"/>
</dbReference>
<sequence>RVQEKASETGGEITVNLFLLTALGGQYDPASYSSPKYAPSNHVTSYDVRKLISHPSITAPTNAHQNPNSLAALKAASEVSPAKIDILLTHIPPASIALHTPNVPKELESPIAPPFDDIVRAAMPRYHFVSRPGIFWERDPFGWPAQWSYAFSIVPITPHTALPPLPANATYNPYIPHEASKSHPISQPSPPAQKRHLPEDDGPQFRWSNEGRDGAKRRRTETQAKPVSTLAAFVARQRVMSADDAKGLITLFEIVLPRMKPVILEEESLHQAMSAEPVNRVEREKTRAKGPPKEIRGQLPVTNSDDPKMKELFPVPGGGELLIIPISHYPTLRSLPADEAGPTLAEIDRYGSLTALPLIDIMILTQRMLHRVHAQLHVIPVPNSIPHDEVESLFHQISKQLRIELKEGAEELEDVMDNYVSIELPSGKTLVHIIDEES</sequence>
<organism evidence="1 2">
    <name type="scientific">Acaulospora colombiana</name>
    <dbReference type="NCBI Taxonomy" id="27376"/>
    <lineage>
        <taxon>Eukaryota</taxon>
        <taxon>Fungi</taxon>
        <taxon>Fungi incertae sedis</taxon>
        <taxon>Mucoromycota</taxon>
        <taxon>Glomeromycotina</taxon>
        <taxon>Glomeromycetes</taxon>
        <taxon>Diversisporales</taxon>
        <taxon>Acaulosporaceae</taxon>
        <taxon>Acaulospora</taxon>
    </lineage>
</organism>
<feature type="non-terminal residue" evidence="1">
    <location>
        <position position="438"/>
    </location>
</feature>
<evidence type="ECO:0000313" key="1">
    <source>
        <dbReference type="EMBL" id="CAG8705726.1"/>
    </source>
</evidence>
<name>A0ACA9PFA2_9GLOM</name>